<name>X0VQV6_9ZZZZ</name>
<proteinExistence type="predicted"/>
<sequence length="73" mass="8288">ETVTDGIKSCTIILAAKMLHDNIMEFYPGHTHPVKNLYLDMSELEVLDAFLGESSKKLNFALKTGITDRFWDL</sequence>
<accession>X0VQV6</accession>
<gene>
    <name evidence="1" type="ORF">S01H1_59627</name>
</gene>
<dbReference type="EMBL" id="BARS01039010">
    <property type="protein sequence ID" value="GAG14858.1"/>
    <property type="molecule type" value="Genomic_DNA"/>
</dbReference>
<reference evidence="1" key="1">
    <citation type="journal article" date="2014" name="Front. Microbiol.">
        <title>High frequency of phylogenetically diverse reductive dehalogenase-homologous genes in deep subseafloor sedimentary metagenomes.</title>
        <authorList>
            <person name="Kawai M."/>
            <person name="Futagami T."/>
            <person name="Toyoda A."/>
            <person name="Takaki Y."/>
            <person name="Nishi S."/>
            <person name="Hori S."/>
            <person name="Arai W."/>
            <person name="Tsubouchi T."/>
            <person name="Morono Y."/>
            <person name="Uchiyama I."/>
            <person name="Ito T."/>
            <person name="Fujiyama A."/>
            <person name="Inagaki F."/>
            <person name="Takami H."/>
        </authorList>
    </citation>
    <scope>NUCLEOTIDE SEQUENCE</scope>
    <source>
        <strain evidence="1">Expedition CK06-06</strain>
    </source>
</reference>
<dbReference type="AlphaFoldDB" id="X0VQV6"/>
<protein>
    <submittedName>
        <fullName evidence="1">Uncharacterized protein</fullName>
    </submittedName>
</protein>
<organism evidence="1">
    <name type="scientific">marine sediment metagenome</name>
    <dbReference type="NCBI Taxonomy" id="412755"/>
    <lineage>
        <taxon>unclassified sequences</taxon>
        <taxon>metagenomes</taxon>
        <taxon>ecological metagenomes</taxon>
    </lineage>
</organism>
<feature type="non-terminal residue" evidence="1">
    <location>
        <position position="1"/>
    </location>
</feature>
<comment type="caution">
    <text evidence="1">The sequence shown here is derived from an EMBL/GenBank/DDBJ whole genome shotgun (WGS) entry which is preliminary data.</text>
</comment>
<evidence type="ECO:0000313" key="1">
    <source>
        <dbReference type="EMBL" id="GAG14858.1"/>
    </source>
</evidence>